<accession>A0A1V1NV70</accession>
<organism evidence="1 2">
    <name type="scientific">Candidatus Magnetoglobus multicellularis str. Araruama</name>
    <dbReference type="NCBI Taxonomy" id="890399"/>
    <lineage>
        <taxon>Bacteria</taxon>
        <taxon>Pseudomonadati</taxon>
        <taxon>Thermodesulfobacteriota</taxon>
        <taxon>Desulfobacteria</taxon>
        <taxon>Desulfobacterales</taxon>
        <taxon>Desulfobacteraceae</taxon>
        <taxon>Candidatus Magnetoglobus</taxon>
    </lineage>
</organism>
<evidence type="ECO:0000313" key="1">
    <source>
        <dbReference type="EMBL" id="ETR66480.1"/>
    </source>
</evidence>
<dbReference type="NCBIfam" id="TIGR03831">
    <property type="entry name" value="YgiT_finger"/>
    <property type="match status" value="1"/>
</dbReference>
<dbReference type="Gene3D" id="3.10.20.860">
    <property type="match status" value="1"/>
</dbReference>
<dbReference type="InterPro" id="IPR022453">
    <property type="entry name" value="Znf_MqsA-type"/>
</dbReference>
<reference evidence="2" key="1">
    <citation type="submission" date="2012-11" db="EMBL/GenBank/DDBJ databases">
        <authorList>
            <person name="Lucero-Rivera Y.E."/>
            <person name="Tovar-Ramirez D."/>
        </authorList>
    </citation>
    <scope>NUCLEOTIDE SEQUENCE [LARGE SCALE GENOMIC DNA]</scope>
    <source>
        <strain evidence="2">Araruama</strain>
    </source>
</reference>
<dbReference type="InterPro" id="IPR022451">
    <property type="entry name" value="CHP03829_YokU"/>
</dbReference>
<dbReference type="CDD" id="cd12870">
    <property type="entry name" value="MqsA"/>
    <property type="match status" value="1"/>
</dbReference>
<name>A0A1V1NV70_9BACT</name>
<protein>
    <recommendedName>
        <fullName evidence="3">YgiT-type zinc finger domain-containing protein</fullName>
    </recommendedName>
</protein>
<evidence type="ECO:0008006" key="3">
    <source>
        <dbReference type="Google" id="ProtNLM"/>
    </source>
</evidence>
<proteinExistence type="predicted"/>
<evidence type="ECO:0000313" key="2">
    <source>
        <dbReference type="Proteomes" id="UP000189670"/>
    </source>
</evidence>
<dbReference type="AlphaFoldDB" id="A0A1V1NV70"/>
<dbReference type="EMBL" id="ATBP01001957">
    <property type="protein sequence ID" value="ETR66480.1"/>
    <property type="molecule type" value="Genomic_DNA"/>
</dbReference>
<sequence>MNTKHCSYCDSEEYRTIRIDYLYKHNDKYLLVPNTPVEICSTCGMSYYSASVLKQIEKQFFAIHSNNERADNYVNIPTKYFEPILELAA</sequence>
<gene>
    <name evidence="1" type="ORF">OMM_12750</name>
</gene>
<comment type="caution">
    <text evidence="1">The sequence shown here is derived from an EMBL/GenBank/DDBJ whole genome shotgun (WGS) entry which is preliminary data.</text>
</comment>
<dbReference type="Pfam" id="PF14122">
    <property type="entry name" value="YokU"/>
    <property type="match status" value="1"/>
</dbReference>
<dbReference type="Proteomes" id="UP000189670">
    <property type="component" value="Unassembled WGS sequence"/>
</dbReference>